<organism evidence="4 5">
    <name type="scientific">Acipenser ruthenus</name>
    <name type="common">Sterlet sturgeon</name>
    <dbReference type="NCBI Taxonomy" id="7906"/>
    <lineage>
        <taxon>Eukaryota</taxon>
        <taxon>Metazoa</taxon>
        <taxon>Chordata</taxon>
        <taxon>Craniata</taxon>
        <taxon>Vertebrata</taxon>
        <taxon>Euteleostomi</taxon>
        <taxon>Actinopterygii</taxon>
        <taxon>Chondrostei</taxon>
        <taxon>Acipenseriformes</taxon>
        <taxon>Acipenseridae</taxon>
        <taxon>Acipenser</taxon>
    </lineage>
</organism>
<evidence type="ECO:0000313" key="4">
    <source>
        <dbReference type="EMBL" id="RXM34124.1"/>
    </source>
</evidence>
<accession>A0A444UG22</accession>
<proteinExistence type="inferred from homology"/>
<feature type="domain" description="DUF155" evidence="3">
    <location>
        <begin position="199"/>
        <end position="241"/>
    </location>
</feature>
<evidence type="ECO:0000256" key="2">
    <source>
        <dbReference type="SAM" id="MobiDB-lite"/>
    </source>
</evidence>
<dbReference type="Pfam" id="PF02582">
    <property type="entry name" value="DUF155"/>
    <property type="match status" value="1"/>
</dbReference>
<evidence type="ECO:0000256" key="1">
    <source>
        <dbReference type="ARBA" id="ARBA00008306"/>
    </source>
</evidence>
<evidence type="ECO:0000259" key="3">
    <source>
        <dbReference type="Pfam" id="PF02582"/>
    </source>
</evidence>
<dbReference type="GO" id="GO:0070131">
    <property type="term" value="P:positive regulation of mitochondrial translation"/>
    <property type="evidence" value="ECO:0007669"/>
    <property type="project" value="TreeGrafter"/>
</dbReference>
<dbReference type="EMBL" id="SCEB01214634">
    <property type="protein sequence ID" value="RXM34124.1"/>
    <property type="molecule type" value="Genomic_DNA"/>
</dbReference>
<dbReference type="GO" id="GO:0005739">
    <property type="term" value="C:mitochondrion"/>
    <property type="evidence" value="ECO:0007669"/>
    <property type="project" value="UniProtKB-ARBA"/>
</dbReference>
<reference evidence="4 5" key="1">
    <citation type="submission" date="2019-01" db="EMBL/GenBank/DDBJ databases">
        <title>Draft Genome and Complete Hox-Cluster Characterization of the Sterlet Sturgeon (Acipenser ruthenus).</title>
        <authorList>
            <person name="Wei Q."/>
        </authorList>
    </citation>
    <scope>NUCLEOTIDE SEQUENCE [LARGE SCALE GENOMIC DNA]</scope>
    <source>
        <strain evidence="4">WHYD16114868_AA</strain>
        <tissue evidence="4">Blood</tissue>
    </source>
</reference>
<keyword evidence="5" id="KW-1185">Reference proteome</keyword>
<dbReference type="PANTHER" id="PTHR16255:SF1">
    <property type="entry name" value="REQUIRED FOR MEIOTIC NUCLEAR DIVISION PROTEIN 1 HOMOLOG"/>
    <property type="match status" value="1"/>
</dbReference>
<gene>
    <name evidence="4" type="ORF">EOD39_4969</name>
</gene>
<dbReference type="AlphaFoldDB" id="A0A444UG22"/>
<comment type="caution">
    <text evidence="4">The sequence shown here is derived from an EMBL/GenBank/DDBJ whole genome shotgun (WGS) entry which is preliminary data.</text>
</comment>
<evidence type="ECO:0000313" key="5">
    <source>
        <dbReference type="Proteomes" id="UP000289886"/>
    </source>
</evidence>
<dbReference type="InterPro" id="IPR051624">
    <property type="entry name" value="RMD1/Sad1-interacting"/>
</dbReference>
<dbReference type="Proteomes" id="UP000289886">
    <property type="component" value="Unassembled WGS sequence"/>
</dbReference>
<name>A0A444UG22_ACIRT</name>
<dbReference type="InterPro" id="IPR003734">
    <property type="entry name" value="DUF155"/>
</dbReference>
<comment type="similarity">
    <text evidence="1">Belongs to the RMD1/sif2 family.</text>
</comment>
<protein>
    <submittedName>
        <fullName evidence="4">Required for meiotic nuclear division protein 1-like</fullName>
    </submittedName>
</protein>
<dbReference type="PANTHER" id="PTHR16255">
    <property type="entry name" value="REQUIRED FOR MEIOTIC NUCLEAR DIVISION PROTEIN 1 HOMOLOG"/>
    <property type="match status" value="1"/>
</dbReference>
<feature type="region of interest" description="Disordered" evidence="2">
    <location>
        <begin position="135"/>
        <end position="164"/>
    </location>
</feature>
<sequence>MAVRIAVLPTWFQHFPVKRAFIRLFTEGPARSKQTFCRQQKAQQWNLTQPSLCTAIDLTQRNTSQLHKVNRYSSQTSINQRYFIPFIDTLQKCTHGGFSASLSDKWQTSIHSTRHQGLLERFYSTPTGTRLVTKQAGLPGKRLPKGPRTKQPSRANQPPLEKTETKHVMRILEKHEIQPYEVALVHWENEEINYRIGEHCINLSSDLLITPDFYWDRENLEQLYDKTCQFLSINRRVKVMNEKLQHCTELTDLMRNHLSEKHGLRLEWMIVILITIEVSPTTGLHVRFSHYRCTCTVRV</sequence>